<dbReference type="Gene3D" id="3.40.1090.10">
    <property type="entry name" value="Cytosolic phospholipase A2 catalytic domain"/>
    <property type="match status" value="2"/>
</dbReference>
<keyword evidence="3 4" id="KW-0443">Lipid metabolism</keyword>
<dbReference type="Pfam" id="PF01734">
    <property type="entry name" value="Patatin"/>
    <property type="match status" value="1"/>
</dbReference>
<comment type="caution">
    <text evidence="6">The sequence shown here is derived from an EMBL/GenBank/DDBJ whole genome shotgun (WGS) entry which is preliminary data.</text>
</comment>
<dbReference type="InterPro" id="IPR050301">
    <property type="entry name" value="NTE"/>
</dbReference>
<evidence type="ECO:0000313" key="6">
    <source>
        <dbReference type="EMBL" id="MBC8575334.1"/>
    </source>
</evidence>
<evidence type="ECO:0000256" key="4">
    <source>
        <dbReference type="PROSITE-ProRule" id="PRU01161"/>
    </source>
</evidence>
<dbReference type="PANTHER" id="PTHR14226">
    <property type="entry name" value="NEUROPATHY TARGET ESTERASE/SWISS CHEESE D.MELANOGASTER"/>
    <property type="match status" value="1"/>
</dbReference>
<dbReference type="PROSITE" id="PS51635">
    <property type="entry name" value="PNPLA"/>
    <property type="match status" value="1"/>
</dbReference>
<keyword evidence="2 4" id="KW-0442">Lipid degradation</keyword>
<gene>
    <name evidence="6" type="ORF">H8717_02760</name>
</gene>
<feature type="short sequence motif" description="GXGXXG" evidence="4">
    <location>
        <begin position="9"/>
        <end position="14"/>
    </location>
</feature>
<evidence type="ECO:0000256" key="1">
    <source>
        <dbReference type="ARBA" id="ARBA00022801"/>
    </source>
</evidence>
<dbReference type="RefSeq" id="WP_262398978.1">
    <property type="nucleotide sequence ID" value="NZ_JACRTB010000003.1"/>
</dbReference>
<accession>A0ABR7NG14</accession>
<dbReference type="InterPro" id="IPR002641">
    <property type="entry name" value="PNPLA_dom"/>
</dbReference>
<keyword evidence="7" id="KW-1185">Reference proteome</keyword>
<feature type="active site" description="Nucleophile" evidence="4">
    <location>
        <position position="38"/>
    </location>
</feature>
<dbReference type="EMBL" id="JACRTB010000003">
    <property type="protein sequence ID" value="MBC8575334.1"/>
    <property type="molecule type" value="Genomic_DNA"/>
</dbReference>
<dbReference type="PANTHER" id="PTHR14226:SF29">
    <property type="entry name" value="NEUROPATHY TARGET ESTERASE SWS"/>
    <property type="match status" value="1"/>
</dbReference>
<evidence type="ECO:0000256" key="3">
    <source>
        <dbReference type="ARBA" id="ARBA00023098"/>
    </source>
</evidence>
<proteinExistence type="predicted"/>
<protein>
    <submittedName>
        <fullName evidence="6">Patatin-like phospholipase family protein</fullName>
    </submittedName>
</protein>
<dbReference type="Proteomes" id="UP000658131">
    <property type="component" value="Unassembled WGS sequence"/>
</dbReference>
<feature type="short sequence motif" description="GXSXG" evidence="4">
    <location>
        <begin position="36"/>
        <end position="40"/>
    </location>
</feature>
<feature type="domain" description="PNPLA" evidence="5">
    <location>
        <begin position="5"/>
        <end position="193"/>
    </location>
</feature>
<dbReference type="InterPro" id="IPR016035">
    <property type="entry name" value="Acyl_Trfase/lysoPLipase"/>
</dbReference>
<evidence type="ECO:0000313" key="7">
    <source>
        <dbReference type="Proteomes" id="UP000658131"/>
    </source>
</evidence>
<dbReference type="SUPFAM" id="SSF52151">
    <property type="entry name" value="FabD/lysophospholipase-like"/>
    <property type="match status" value="1"/>
</dbReference>
<reference evidence="6 7" key="1">
    <citation type="submission" date="2020-08" db="EMBL/GenBank/DDBJ databases">
        <title>Genome public.</title>
        <authorList>
            <person name="Liu C."/>
            <person name="Sun Q."/>
        </authorList>
    </citation>
    <scope>NUCLEOTIDE SEQUENCE [LARGE SCALE GENOMIC DNA]</scope>
    <source>
        <strain evidence="6 7">BX1</strain>
    </source>
</reference>
<evidence type="ECO:0000256" key="2">
    <source>
        <dbReference type="ARBA" id="ARBA00022963"/>
    </source>
</evidence>
<evidence type="ECO:0000259" key="5">
    <source>
        <dbReference type="PROSITE" id="PS51635"/>
    </source>
</evidence>
<organism evidence="6 7">
    <name type="scientific">Yanshouia hominis</name>
    <dbReference type="NCBI Taxonomy" id="2763673"/>
    <lineage>
        <taxon>Bacteria</taxon>
        <taxon>Bacillati</taxon>
        <taxon>Bacillota</taxon>
        <taxon>Clostridia</taxon>
        <taxon>Eubacteriales</taxon>
        <taxon>Oscillospiraceae</taxon>
        <taxon>Yanshouia</taxon>
    </lineage>
</organism>
<sequence length="284" mass="29609">MAFSLALSGGGCRGAAHIGVLMALEEAGLRPAALSGASAGAIVAGLFAYGYAAKDLEQIAASLTPRLVDPDLFGILRAVGQLAGGRRVTLSGLLRGERLHRWLTTLTGGMPINSVVLPLSVAAVDLAAGETVAFCDRPLKRRLANTRCETDIPLADAIAASCCVPAVFAPRRIGGGLLVDGGVTDNLPVDLLLARDLPHCPVVAIDVSSEYAPPEGECLFDIASHSLSMMSRRLRDCTVRGEQLLCRPRLPREAGLFSFDQIGPCIEAGYRAARELTGVIGALG</sequence>
<keyword evidence="1 4" id="KW-0378">Hydrolase</keyword>
<name>A0ABR7NG14_9FIRM</name>
<feature type="active site" description="Proton acceptor" evidence="4">
    <location>
        <position position="180"/>
    </location>
</feature>
<feature type="short sequence motif" description="DGA/G" evidence="4">
    <location>
        <begin position="180"/>
        <end position="182"/>
    </location>
</feature>